<organism evidence="7 8">
    <name type="scientific">Shewanella piezotolerans (strain WP3 / JCM 13877)</name>
    <dbReference type="NCBI Taxonomy" id="225849"/>
    <lineage>
        <taxon>Bacteria</taxon>
        <taxon>Pseudomonadati</taxon>
        <taxon>Pseudomonadota</taxon>
        <taxon>Gammaproteobacteria</taxon>
        <taxon>Alteromonadales</taxon>
        <taxon>Shewanellaceae</taxon>
        <taxon>Shewanella</taxon>
    </lineage>
</organism>
<dbReference type="PANTHER" id="PTHR30537">
    <property type="entry name" value="HTH-TYPE TRANSCRIPTIONAL REGULATOR"/>
    <property type="match status" value="1"/>
</dbReference>
<dbReference type="SUPFAM" id="SSF55729">
    <property type="entry name" value="Acyl-CoA N-acyltransferases (Nat)"/>
    <property type="match status" value="1"/>
</dbReference>
<feature type="domain" description="N-acetyltransferase" evidence="6">
    <location>
        <begin position="314"/>
        <end position="465"/>
    </location>
</feature>
<dbReference type="InterPro" id="IPR005119">
    <property type="entry name" value="LysR_subst-bd"/>
</dbReference>
<dbReference type="GO" id="GO:0003700">
    <property type="term" value="F:DNA-binding transcription factor activity"/>
    <property type="evidence" value="ECO:0007669"/>
    <property type="project" value="InterPro"/>
</dbReference>
<dbReference type="Proteomes" id="UP000000753">
    <property type="component" value="Chromosome"/>
</dbReference>
<dbReference type="Pfam" id="PF00126">
    <property type="entry name" value="HTH_1"/>
    <property type="match status" value="1"/>
</dbReference>
<evidence type="ECO:0000256" key="2">
    <source>
        <dbReference type="ARBA" id="ARBA00023015"/>
    </source>
</evidence>
<keyword evidence="4" id="KW-0804">Transcription</keyword>
<dbReference type="PROSITE" id="PS51186">
    <property type="entry name" value="GNAT"/>
    <property type="match status" value="1"/>
</dbReference>
<dbReference type="InterPro" id="IPR058163">
    <property type="entry name" value="LysR-type_TF_proteobact-type"/>
</dbReference>
<proteinExistence type="inferred from homology"/>
<dbReference type="InterPro" id="IPR016181">
    <property type="entry name" value="Acyl_CoA_acyltransferase"/>
</dbReference>
<dbReference type="AlphaFoldDB" id="B8CHY8"/>
<dbReference type="Gene3D" id="3.40.630.30">
    <property type="match status" value="1"/>
</dbReference>
<dbReference type="GO" id="GO:0006351">
    <property type="term" value="P:DNA-templated transcription"/>
    <property type="evidence" value="ECO:0007669"/>
    <property type="project" value="TreeGrafter"/>
</dbReference>
<dbReference type="KEGG" id="swp:swp_0432"/>
<dbReference type="GO" id="GO:0016747">
    <property type="term" value="F:acyltransferase activity, transferring groups other than amino-acyl groups"/>
    <property type="evidence" value="ECO:0007669"/>
    <property type="project" value="InterPro"/>
</dbReference>
<evidence type="ECO:0000259" key="6">
    <source>
        <dbReference type="PROSITE" id="PS51186"/>
    </source>
</evidence>
<dbReference type="SUPFAM" id="SSF46785">
    <property type="entry name" value="Winged helix' DNA-binding domain"/>
    <property type="match status" value="1"/>
</dbReference>
<dbReference type="Pfam" id="PF13673">
    <property type="entry name" value="Acetyltransf_10"/>
    <property type="match status" value="1"/>
</dbReference>
<dbReference type="PROSITE" id="PS50931">
    <property type="entry name" value="HTH_LYSR"/>
    <property type="match status" value="1"/>
</dbReference>
<dbReference type="EMBL" id="CP000472">
    <property type="protein sequence ID" value="ACJ27264.1"/>
    <property type="molecule type" value="Genomic_DNA"/>
</dbReference>
<dbReference type="HOGENOM" id="CLU_587790_0_0_6"/>
<dbReference type="InterPro" id="IPR036388">
    <property type="entry name" value="WH-like_DNA-bd_sf"/>
</dbReference>
<dbReference type="InterPro" id="IPR000182">
    <property type="entry name" value="GNAT_dom"/>
</dbReference>
<sequence>MQLNDLTLFVRVADCGSLTAAAVELDISTAVASAGLKRLEKELGTSLFIRSTRSLRLTDAGERYLIHCRSALADLDMGQRAITSSLAEISGSISLAVPSDVGRNVVLSWLDDFLSEYPELNLRLHIGDNLSDFYRDKIDVALRSGKPKDSSLVAFKICNSSRVLCASPEYIERVGAVTSLEQLQQHNCLFFMLDERTHDQWFFSRDGQKHKVRVTSNRTCNDADVARRWAVAGQGVVYKSWLDLTDDIDAGRLVPMLTEFAGEEADLYLVCPGREHVTPVVLLLRDMLRDHCKAWLARTKDRCLKDTSAKLPVKVIRPAEQADLTTVQALARETIDKCYRSFLGDEGVDWFINGGGSDKEIVEHLANIIVLEVDSVIVGYCAAEEGFIHILMISPQWQGASLGAYLLAQVEKMQQAAGYEHLRLETFKGNQQALSFYHKQGWSISREEQDESFGFVRVSMRKILE</sequence>
<evidence type="ECO:0000256" key="3">
    <source>
        <dbReference type="ARBA" id="ARBA00023125"/>
    </source>
</evidence>
<evidence type="ECO:0000313" key="8">
    <source>
        <dbReference type="Proteomes" id="UP000000753"/>
    </source>
</evidence>
<dbReference type="Gene3D" id="1.10.10.10">
    <property type="entry name" value="Winged helix-like DNA-binding domain superfamily/Winged helix DNA-binding domain"/>
    <property type="match status" value="1"/>
</dbReference>
<dbReference type="FunFam" id="3.40.190.290:FF:000001">
    <property type="entry name" value="Transcriptional regulator, LysR family"/>
    <property type="match status" value="1"/>
</dbReference>
<evidence type="ECO:0000256" key="1">
    <source>
        <dbReference type="ARBA" id="ARBA00009437"/>
    </source>
</evidence>
<dbReference type="InterPro" id="IPR036390">
    <property type="entry name" value="WH_DNA-bd_sf"/>
</dbReference>
<dbReference type="Pfam" id="PF03466">
    <property type="entry name" value="LysR_substrate"/>
    <property type="match status" value="1"/>
</dbReference>
<dbReference type="GO" id="GO:0043565">
    <property type="term" value="F:sequence-specific DNA binding"/>
    <property type="evidence" value="ECO:0007669"/>
    <property type="project" value="TreeGrafter"/>
</dbReference>
<dbReference type="eggNOG" id="COG0583">
    <property type="taxonomic scope" value="Bacteria"/>
</dbReference>
<name>B8CHY8_SHEPW</name>
<comment type="similarity">
    <text evidence="1">Belongs to the LysR transcriptional regulatory family.</text>
</comment>
<keyword evidence="3" id="KW-0238">DNA-binding</keyword>
<accession>B8CHY8</accession>
<feature type="domain" description="HTH lysR-type" evidence="5">
    <location>
        <begin position="1"/>
        <end position="58"/>
    </location>
</feature>
<reference evidence="7 8" key="1">
    <citation type="journal article" date="2008" name="PLoS ONE">
        <title>Environmental adaptation: genomic analysis of the piezotolerant and psychrotolerant deep-sea iron reducing bacterium Shewanella piezotolerans WP3.</title>
        <authorList>
            <person name="Wang F."/>
            <person name="Wang J."/>
            <person name="Jian H."/>
            <person name="Zhang B."/>
            <person name="Li S."/>
            <person name="Wang F."/>
            <person name="Zeng X."/>
            <person name="Gao L."/>
            <person name="Bartlett D.H."/>
            <person name="Yu J."/>
            <person name="Hu S."/>
            <person name="Xiao X."/>
        </authorList>
    </citation>
    <scope>NUCLEOTIDE SEQUENCE [LARGE SCALE GENOMIC DNA]</scope>
    <source>
        <strain evidence="8">WP3 / JCM 13877</strain>
    </source>
</reference>
<evidence type="ECO:0000313" key="7">
    <source>
        <dbReference type="EMBL" id="ACJ27264.1"/>
    </source>
</evidence>
<keyword evidence="8" id="KW-1185">Reference proteome</keyword>
<evidence type="ECO:0000256" key="4">
    <source>
        <dbReference type="ARBA" id="ARBA00023163"/>
    </source>
</evidence>
<keyword evidence="2" id="KW-0805">Transcription regulation</keyword>
<dbReference type="Gene3D" id="3.40.190.290">
    <property type="match status" value="1"/>
</dbReference>
<dbReference type="SUPFAM" id="SSF53850">
    <property type="entry name" value="Periplasmic binding protein-like II"/>
    <property type="match status" value="1"/>
</dbReference>
<dbReference type="PANTHER" id="PTHR30537:SF21">
    <property type="entry name" value="HTH-TYPE TRANSCRIPTIONAL REGULATOR SINR-RELATED"/>
    <property type="match status" value="1"/>
</dbReference>
<dbReference type="STRING" id="225849.swp_0432"/>
<gene>
    <name evidence="7" type="ordered locus">swp_0432</name>
</gene>
<dbReference type="CDD" id="cd08422">
    <property type="entry name" value="PBP2_CrgA_like"/>
    <property type="match status" value="1"/>
</dbReference>
<dbReference type="FunFam" id="1.10.10.10:FF:000001">
    <property type="entry name" value="LysR family transcriptional regulator"/>
    <property type="match status" value="1"/>
</dbReference>
<protein>
    <submittedName>
        <fullName evidence="7">Transcriptional regulator, LysR family</fullName>
    </submittedName>
</protein>
<evidence type="ECO:0000259" key="5">
    <source>
        <dbReference type="PROSITE" id="PS50931"/>
    </source>
</evidence>
<dbReference type="InterPro" id="IPR000847">
    <property type="entry name" value="LysR_HTH_N"/>
</dbReference>